<dbReference type="Pfam" id="PF00578">
    <property type="entry name" value="AhpC-TSA"/>
    <property type="match status" value="1"/>
</dbReference>
<sequence length="193" mass="20872">MALTASTMLPLGTKAPDFNLPDVVSGNAIALSNYADKQALLVMFICQHCPFVKHIKAELAKIGKDYAGSNLGIVAISANDVVNYPDDAPQKLKAMAQELNLAYPICYDESQETAKAYTAACTPDFFLFDASQKLVYRGQLDDSRPSNGKPVTGKDLRAAIDAVLAGKDITFEQQPSVGCNIKWKQGNEPSYYG</sequence>
<dbReference type="InterPro" id="IPR036249">
    <property type="entry name" value="Thioredoxin-like_sf"/>
</dbReference>
<dbReference type="GO" id="GO:0016209">
    <property type="term" value="F:antioxidant activity"/>
    <property type="evidence" value="ECO:0007669"/>
    <property type="project" value="InterPro"/>
</dbReference>
<reference evidence="2 3" key="1">
    <citation type="submission" date="2015-02" db="EMBL/GenBank/DDBJ databases">
        <title>Draft genome of a novel marine cyanobacterium (Chroococcales) isolated from South Atlantic Ocean.</title>
        <authorList>
            <person name="Rigonato J."/>
            <person name="Alvarenga D.O."/>
            <person name="Branco L.H."/>
            <person name="Varani A.M."/>
            <person name="Brandini F.P."/>
            <person name="Fiore M.F."/>
        </authorList>
    </citation>
    <scope>NUCLEOTIDE SEQUENCE [LARGE SCALE GENOMIC DNA]</scope>
    <source>
        <strain evidence="2 3">CENA595</strain>
    </source>
</reference>
<accession>A0A0D8ZWQ1</accession>
<dbReference type="OrthoDB" id="9809746at2"/>
<feature type="domain" description="Thioredoxin" evidence="1">
    <location>
        <begin position="9"/>
        <end position="165"/>
    </location>
</feature>
<dbReference type="CDD" id="cd02969">
    <property type="entry name" value="PRX_like1"/>
    <property type="match status" value="1"/>
</dbReference>
<gene>
    <name evidence="2" type="ORF">UH38_04510</name>
</gene>
<dbReference type="EMBL" id="JYON01000003">
    <property type="protein sequence ID" value="KJH72822.1"/>
    <property type="molecule type" value="Genomic_DNA"/>
</dbReference>
<protein>
    <submittedName>
        <fullName evidence="2">Alkyl hydroperoxide reductase</fullName>
    </submittedName>
</protein>
<dbReference type="PANTHER" id="PTHR43640">
    <property type="entry name" value="OS07G0260300 PROTEIN"/>
    <property type="match status" value="1"/>
</dbReference>
<name>A0A0D8ZWQ1_9CYAN</name>
<dbReference type="InterPro" id="IPR000866">
    <property type="entry name" value="AhpC/TSA"/>
</dbReference>
<evidence type="ECO:0000313" key="3">
    <source>
        <dbReference type="Proteomes" id="UP000032452"/>
    </source>
</evidence>
<dbReference type="Gene3D" id="3.40.30.10">
    <property type="entry name" value="Glutaredoxin"/>
    <property type="match status" value="1"/>
</dbReference>
<dbReference type="Proteomes" id="UP000032452">
    <property type="component" value="Unassembled WGS sequence"/>
</dbReference>
<dbReference type="PATRIC" id="fig|1618023.3.peg.772"/>
<dbReference type="AlphaFoldDB" id="A0A0D8ZWQ1"/>
<dbReference type="InterPro" id="IPR013766">
    <property type="entry name" value="Thioredoxin_domain"/>
</dbReference>
<keyword evidence="3" id="KW-1185">Reference proteome</keyword>
<dbReference type="STRING" id="1618023.UH38_04510"/>
<evidence type="ECO:0000259" key="1">
    <source>
        <dbReference type="PROSITE" id="PS51352"/>
    </source>
</evidence>
<dbReference type="PANTHER" id="PTHR43640:SF1">
    <property type="entry name" value="THIOREDOXIN-DEPENDENT PEROXIREDOXIN"/>
    <property type="match status" value="1"/>
</dbReference>
<evidence type="ECO:0000313" key="2">
    <source>
        <dbReference type="EMBL" id="KJH72822.1"/>
    </source>
</evidence>
<dbReference type="SUPFAM" id="SSF52833">
    <property type="entry name" value="Thioredoxin-like"/>
    <property type="match status" value="1"/>
</dbReference>
<organism evidence="2 3">
    <name type="scientific">Aliterella atlantica CENA595</name>
    <dbReference type="NCBI Taxonomy" id="1618023"/>
    <lineage>
        <taxon>Bacteria</taxon>
        <taxon>Bacillati</taxon>
        <taxon>Cyanobacteriota</taxon>
        <taxon>Cyanophyceae</taxon>
        <taxon>Chroococcidiopsidales</taxon>
        <taxon>Aliterellaceae</taxon>
        <taxon>Aliterella</taxon>
    </lineage>
</organism>
<dbReference type="RefSeq" id="WP_045053437.1">
    <property type="nucleotide sequence ID" value="NZ_CAWMDP010000011.1"/>
</dbReference>
<dbReference type="GO" id="GO:0016491">
    <property type="term" value="F:oxidoreductase activity"/>
    <property type="evidence" value="ECO:0007669"/>
    <property type="project" value="InterPro"/>
</dbReference>
<comment type="caution">
    <text evidence="2">The sequence shown here is derived from an EMBL/GenBank/DDBJ whole genome shotgun (WGS) entry which is preliminary data.</text>
</comment>
<dbReference type="PROSITE" id="PS51352">
    <property type="entry name" value="THIOREDOXIN_2"/>
    <property type="match status" value="1"/>
</dbReference>
<dbReference type="InterPro" id="IPR047262">
    <property type="entry name" value="PRX-like1"/>
</dbReference>
<proteinExistence type="predicted"/>